<feature type="transmembrane region" description="Helical" evidence="1">
    <location>
        <begin position="74"/>
        <end position="95"/>
    </location>
</feature>
<keyword evidence="1" id="KW-0812">Transmembrane</keyword>
<comment type="caution">
    <text evidence="3">The sequence shown here is derived from an EMBL/GenBank/DDBJ whole genome shotgun (WGS) entry which is preliminary data.</text>
</comment>
<proteinExistence type="predicted"/>
<name>A0A9P1N3S4_9PELO</name>
<keyword evidence="1" id="KW-1133">Transmembrane helix</keyword>
<dbReference type="Proteomes" id="UP001152747">
    <property type="component" value="Unassembled WGS sequence"/>
</dbReference>
<accession>A0A9P1N3S4</accession>
<organism evidence="3 4">
    <name type="scientific">Caenorhabditis angaria</name>
    <dbReference type="NCBI Taxonomy" id="860376"/>
    <lineage>
        <taxon>Eukaryota</taxon>
        <taxon>Metazoa</taxon>
        <taxon>Ecdysozoa</taxon>
        <taxon>Nematoda</taxon>
        <taxon>Chromadorea</taxon>
        <taxon>Rhabditida</taxon>
        <taxon>Rhabditina</taxon>
        <taxon>Rhabditomorpha</taxon>
        <taxon>Rhabditoidea</taxon>
        <taxon>Rhabditidae</taxon>
        <taxon>Peloderinae</taxon>
        <taxon>Caenorhabditis</taxon>
    </lineage>
</organism>
<feature type="signal peptide" evidence="2">
    <location>
        <begin position="1"/>
        <end position="20"/>
    </location>
</feature>
<dbReference type="AlphaFoldDB" id="A0A9P1N3S4"/>
<keyword evidence="4" id="KW-1185">Reference proteome</keyword>
<evidence type="ECO:0000256" key="1">
    <source>
        <dbReference type="SAM" id="Phobius"/>
    </source>
</evidence>
<gene>
    <name evidence="3" type="ORF">CAMP_LOCUS9482</name>
</gene>
<keyword evidence="2" id="KW-0732">Signal</keyword>
<feature type="chain" id="PRO_5040509826" evidence="2">
    <location>
        <begin position="21"/>
        <end position="143"/>
    </location>
</feature>
<evidence type="ECO:0000313" key="3">
    <source>
        <dbReference type="EMBL" id="CAI5446845.1"/>
    </source>
</evidence>
<evidence type="ECO:0000256" key="2">
    <source>
        <dbReference type="SAM" id="SignalP"/>
    </source>
</evidence>
<reference evidence="3" key="1">
    <citation type="submission" date="2022-11" db="EMBL/GenBank/DDBJ databases">
        <authorList>
            <person name="Kikuchi T."/>
        </authorList>
    </citation>
    <scope>NUCLEOTIDE SEQUENCE</scope>
    <source>
        <strain evidence="3">PS1010</strain>
    </source>
</reference>
<sequence length="143" mass="15776">MQSKLLIVTISLLIVSITSANSTDFSTELETKNEVFVFPTSSGDEPEESVFPATEDRILGAAEEVGTFFGRNSIFAGMLLGFLSGIITASFVILLKSWCSKRRFRVKMQMKDDLYNTTICSQNFGGKTILQEVTLISPENSMV</sequence>
<protein>
    <submittedName>
        <fullName evidence="3">Uncharacterized protein</fullName>
    </submittedName>
</protein>
<dbReference type="EMBL" id="CANHGI010000004">
    <property type="protein sequence ID" value="CAI5446845.1"/>
    <property type="molecule type" value="Genomic_DNA"/>
</dbReference>
<keyword evidence="1" id="KW-0472">Membrane</keyword>
<evidence type="ECO:0000313" key="4">
    <source>
        <dbReference type="Proteomes" id="UP001152747"/>
    </source>
</evidence>